<evidence type="ECO:0000313" key="1">
    <source>
        <dbReference type="EMBL" id="GFT56419.1"/>
    </source>
</evidence>
<dbReference type="AlphaFoldDB" id="A0A8X6TXA8"/>
<dbReference type="EMBL" id="BMAW01066801">
    <property type="protein sequence ID" value="GFT56419.1"/>
    <property type="molecule type" value="Genomic_DNA"/>
</dbReference>
<accession>A0A8X6TXA8</accession>
<gene>
    <name evidence="1" type="ORF">NPIL_520181</name>
</gene>
<reference evidence="1" key="1">
    <citation type="submission" date="2020-08" db="EMBL/GenBank/DDBJ databases">
        <title>Multicomponent nature underlies the extraordinary mechanical properties of spider dragline silk.</title>
        <authorList>
            <person name="Kono N."/>
            <person name="Nakamura H."/>
            <person name="Mori M."/>
            <person name="Yoshida Y."/>
            <person name="Ohtoshi R."/>
            <person name="Malay A.D."/>
            <person name="Moran D.A.P."/>
            <person name="Tomita M."/>
            <person name="Numata K."/>
            <person name="Arakawa K."/>
        </authorList>
    </citation>
    <scope>NUCLEOTIDE SEQUENCE</scope>
</reference>
<sequence>MNLVCERYSFTVASLCLLSKGGRLHSCSAVTLLVEETAPIMILETLSWTESSFCLAEVEAGVQIGEAYSSTGLITVLYMLLRVWDLEPQEVPHNFLRIFNFFRALFTVFSMYFVKRSSGSKMIPRYLGW</sequence>
<evidence type="ECO:0000313" key="2">
    <source>
        <dbReference type="Proteomes" id="UP000887013"/>
    </source>
</evidence>
<proteinExistence type="predicted"/>
<comment type="caution">
    <text evidence="1">The sequence shown here is derived from an EMBL/GenBank/DDBJ whole genome shotgun (WGS) entry which is preliminary data.</text>
</comment>
<organism evidence="1 2">
    <name type="scientific">Nephila pilipes</name>
    <name type="common">Giant wood spider</name>
    <name type="synonym">Nephila maculata</name>
    <dbReference type="NCBI Taxonomy" id="299642"/>
    <lineage>
        <taxon>Eukaryota</taxon>
        <taxon>Metazoa</taxon>
        <taxon>Ecdysozoa</taxon>
        <taxon>Arthropoda</taxon>
        <taxon>Chelicerata</taxon>
        <taxon>Arachnida</taxon>
        <taxon>Araneae</taxon>
        <taxon>Araneomorphae</taxon>
        <taxon>Entelegynae</taxon>
        <taxon>Araneoidea</taxon>
        <taxon>Nephilidae</taxon>
        <taxon>Nephila</taxon>
    </lineage>
</organism>
<dbReference type="Proteomes" id="UP000887013">
    <property type="component" value="Unassembled WGS sequence"/>
</dbReference>
<name>A0A8X6TXA8_NEPPI</name>
<keyword evidence="2" id="KW-1185">Reference proteome</keyword>
<protein>
    <submittedName>
        <fullName evidence="1">Uncharacterized protein</fullName>
    </submittedName>
</protein>
<dbReference type="OrthoDB" id="10596256at2759"/>